<gene>
    <name evidence="1" type="ORF">A2Y62_07955</name>
</gene>
<sequence>MLCLFLFGTIAALSSDEKIIHVYVALCDNQNQGIVPVPAHLGNSNDAAKNLYWGAAFGVKTFFKKSPNWSMLASIKGPKISILERIIFKHNASNTYLVADGYRGKEIKTTIIDFLEAASGNKHEKIVFNTGEEKITISAAGQSDLLVYVGHNGLMDFIIDKFPEANDTQKRDAMIIACRSKFYFKEALQKAKANPLLWTTGLLAAEAYTLENAIEGWIKNESTDNIRERAAKAYHAYQKCGIKAARKLFDTGY</sequence>
<accession>A0A1F5V6S3</accession>
<evidence type="ECO:0000313" key="1">
    <source>
        <dbReference type="EMBL" id="OGF58611.1"/>
    </source>
</evidence>
<dbReference type="EMBL" id="MFGW01000244">
    <property type="protein sequence ID" value="OGF58611.1"/>
    <property type="molecule type" value="Genomic_DNA"/>
</dbReference>
<reference evidence="1 2" key="1">
    <citation type="journal article" date="2016" name="Nat. Commun.">
        <title>Thousands of microbial genomes shed light on interconnected biogeochemical processes in an aquifer system.</title>
        <authorList>
            <person name="Anantharaman K."/>
            <person name="Brown C.T."/>
            <person name="Hug L.A."/>
            <person name="Sharon I."/>
            <person name="Castelle C.J."/>
            <person name="Probst A.J."/>
            <person name="Thomas B.C."/>
            <person name="Singh A."/>
            <person name="Wilkins M.J."/>
            <person name="Karaoz U."/>
            <person name="Brodie E.L."/>
            <person name="Williams K.H."/>
            <person name="Hubbard S.S."/>
            <person name="Banfield J.F."/>
        </authorList>
    </citation>
    <scope>NUCLEOTIDE SEQUENCE [LARGE SCALE GENOMIC DNA]</scope>
</reference>
<protein>
    <submittedName>
        <fullName evidence="1">Uncharacterized protein</fullName>
    </submittedName>
</protein>
<comment type="caution">
    <text evidence="1">The sequence shown here is derived from an EMBL/GenBank/DDBJ whole genome shotgun (WGS) entry which is preliminary data.</text>
</comment>
<evidence type="ECO:0000313" key="2">
    <source>
        <dbReference type="Proteomes" id="UP000178943"/>
    </source>
</evidence>
<dbReference type="AlphaFoldDB" id="A0A1F5V6S3"/>
<proteinExistence type="predicted"/>
<organism evidence="1 2">
    <name type="scientific">Candidatus Fischerbacteria bacterium RBG_13_37_8</name>
    <dbReference type="NCBI Taxonomy" id="1817863"/>
    <lineage>
        <taxon>Bacteria</taxon>
        <taxon>Candidatus Fischeribacteriota</taxon>
    </lineage>
</organism>
<dbReference type="Proteomes" id="UP000178943">
    <property type="component" value="Unassembled WGS sequence"/>
</dbReference>
<name>A0A1F5V6S3_9BACT</name>